<dbReference type="Pfam" id="PF00440">
    <property type="entry name" value="TetR_N"/>
    <property type="match status" value="2"/>
</dbReference>
<name>A0A846WLN2_9ACTN</name>
<sequence>MTAQTKADKTRRDSRPARERISAAAFDILCEDGYDAASVSAIARRAGISTGAVYQHFADKQEIFDTAFDEAVVTLVSAIDPDSLAQLPEDRAQTVDLVQIIVQRGFDLVDTQPRVLKFIVAQCSSNDVEIRHRILGLEAMAVGRIGEGIRRAVEHGWIVADPDSVDLVARTLLVVLVAMVTASPRSAPTPNRTTRDAFAATCDAVLRRGLIPDFGEPEIESLETALAELTNEQRRVDLAVYHPHDRRSRLLDAALELYAVQGYRRVRPADVAATAGLGYGTFYNYFDNRRECLQQVLDRELLIVGGLVAMVTPIPSSHAGMVADLTRLVARVAMYAEERGARLASVILDTSGIDSAALQFITGAFARLAQTLADYLFRCRNAGLLDGRVDPEAAGALVMAALIAVCLHYVQESPQVPSVKMVTDTIVRTIGWGAEHAF</sequence>
<dbReference type="InterPro" id="IPR050109">
    <property type="entry name" value="HTH-type_TetR-like_transc_reg"/>
</dbReference>
<dbReference type="PANTHER" id="PTHR30055:SF234">
    <property type="entry name" value="HTH-TYPE TRANSCRIPTIONAL REGULATOR BETI"/>
    <property type="match status" value="1"/>
</dbReference>
<dbReference type="Gene3D" id="1.10.357.10">
    <property type="entry name" value="Tetracycline Repressor, domain 2"/>
    <property type="match status" value="2"/>
</dbReference>
<proteinExistence type="predicted"/>
<dbReference type="GO" id="GO:0003700">
    <property type="term" value="F:DNA-binding transcription factor activity"/>
    <property type="evidence" value="ECO:0007669"/>
    <property type="project" value="TreeGrafter"/>
</dbReference>
<dbReference type="SUPFAM" id="SSF48498">
    <property type="entry name" value="Tetracyclin repressor-like, C-terminal domain"/>
    <property type="match status" value="2"/>
</dbReference>
<organism evidence="6 7">
    <name type="scientific">Gordonia polyisoprenivorans</name>
    <dbReference type="NCBI Taxonomy" id="84595"/>
    <lineage>
        <taxon>Bacteria</taxon>
        <taxon>Bacillati</taxon>
        <taxon>Actinomycetota</taxon>
        <taxon>Actinomycetes</taxon>
        <taxon>Mycobacteriales</taxon>
        <taxon>Gordoniaceae</taxon>
        <taxon>Gordonia</taxon>
    </lineage>
</organism>
<dbReference type="AlphaFoldDB" id="A0A846WLN2"/>
<comment type="caution">
    <text evidence="6">The sequence shown here is derived from an EMBL/GenBank/DDBJ whole genome shotgun (WGS) entry which is preliminary data.</text>
</comment>
<dbReference type="PRINTS" id="PR00455">
    <property type="entry name" value="HTHTETR"/>
</dbReference>
<keyword evidence="1" id="KW-0805">Transcription regulation</keyword>
<protein>
    <submittedName>
        <fullName evidence="6">TetR/AcrR family transcriptional regulator</fullName>
    </submittedName>
</protein>
<feature type="DNA-binding region" description="H-T-H motif" evidence="4">
    <location>
        <begin position="267"/>
        <end position="286"/>
    </location>
</feature>
<evidence type="ECO:0000256" key="3">
    <source>
        <dbReference type="ARBA" id="ARBA00023163"/>
    </source>
</evidence>
<dbReference type="SUPFAM" id="SSF46689">
    <property type="entry name" value="Homeodomain-like"/>
    <property type="match status" value="2"/>
</dbReference>
<dbReference type="Proteomes" id="UP000563898">
    <property type="component" value="Unassembled WGS sequence"/>
</dbReference>
<dbReference type="RefSeq" id="WP_006371223.1">
    <property type="nucleotide sequence ID" value="NZ_CP116236.1"/>
</dbReference>
<dbReference type="InterPro" id="IPR023772">
    <property type="entry name" value="DNA-bd_HTH_TetR-type_CS"/>
</dbReference>
<dbReference type="InterPro" id="IPR001647">
    <property type="entry name" value="HTH_TetR"/>
</dbReference>
<dbReference type="EMBL" id="JAAXPC010000007">
    <property type="protein sequence ID" value="NKY02555.1"/>
    <property type="molecule type" value="Genomic_DNA"/>
</dbReference>
<keyword evidence="3" id="KW-0804">Transcription</keyword>
<dbReference type="PROSITE" id="PS50977">
    <property type="entry name" value="HTH_TETR_2"/>
    <property type="match status" value="2"/>
</dbReference>
<evidence type="ECO:0000313" key="7">
    <source>
        <dbReference type="Proteomes" id="UP000563898"/>
    </source>
</evidence>
<evidence type="ECO:0000256" key="2">
    <source>
        <dbReference type="ARBA" id="ARBA00023125"/>
    </source>
</evidence>
<feature type="DNA-binding region" description="H-T-H motif" evidence="4">
    <location>
        <begin position="38"/>
        <end position="57"/>
    </location>
</feature>
<dbReference type="InterPro" id="IPR036271">
    <property type="entry name" value="Tet_transcr_reg_TetR-rel_C_sf"/>
</dbReference>
<dbReference type="PROSITE" id="PS01081">
    <property type="entry name" value="HTH_TETR_1"/>
    <property type="match status" value="1"/>
</dbReference>
<dbReference type="PANTHER" id="PTHR30055">
    <property type="entry name" value="HTH-TYPE TRANSCRIPTIONAL REGULATOR RUTR"/>
    <property type="match status" value="1"/>
</dbReference>
<gene>
    <name evidence="6" type="ORF">HGA05_13315</name>
</gene>
<reference evidence="6 7" key="1">
    <citation type="submission" date="2020-04" db="EMBL/GenBank/DDBJ databases">
        <title>MicrobeNet Type strains.</title>
        <authorList>
            <person name="Nicholson A.C."/>
        </authorList>
    </citation>
    <scope>NUCLEOTIDE SEQUENCE [LARGE SCALE GENOMIC DNA]</scope>
    <source>
        <strain evidence="6 7">ATCC BAA-14</strain>
    </source>
</reference>
<evidence type="ECO:0000259" key="5">
    <source>
        <dbReference type="PROSITE" id="PS50977"/>
    </source>
</evidence>
<accession>A0A846WLN2</accession>
<dbReference type="GO" id="GO:0000976">
    <property type="term" value="F:transcription cis-regulatory region binding"/>
    <property type="evidence" value="ECO:0007669"/>
    <property type="project" value="TreeGrafter"/>
</dbReference>
<evidence type="ECO:0000313" key="6">
    <source>
        <dbReference type="EMBL" id="NKY02555.1"/>
    </source>
</evidence>
<feature type="domain" description="HTH tetR-type" evidence="5">
    <location>
        <begin position="244"/>
        <end position="304"/>
    </location>
</feature>
<evidence type="ECO:0000256" key="4">
    <source>
        <dbReference type="PROSITE-ProRule" id="PRU00335"/>
    </source>
</evidence>
<keyword evidence="2 4" id="KW-0238">DNA-binding</keyword>
<feature type="domain" description="HTH tetR-type" evidence="5">
    <location>
        <begin position="15"/>
        <end position="75"/>
    </location>
</feature>
<dbReference type="InterPro" id="IPR009057">
    <property type="entry name" value="Homeodomain-like_sf"/>
</dbReference>
<evidence type="ECO:0000256" key="1">
    <source>
        <dbReference type="ARBA" id="ARBA00023015"/>
    </source>
</evidence>